<sequence length="584" mass="63616">MVRRNAPVWSCSSCYSIFHLNCIKKWARAPTSADTSAEKIQGYNWRCPGCQACHPGPCPPCKDFAPPRLCLCGKKVITTRCSERKSVYTCGEVGNKILECGRHHCDQICHVGPCEPCQVPIDSSCFCKKKSEVVICGELSLKGEIRPDDGLYSCSSTCGKKLKCGNHVCAEICHPGPCGECEFLPSKVKTCYCGKKNLRVRRRSCLDPIPTCLGTCGKLLPCNKHYCKDKCHVGNCSPCSTQKCRCGSTSRTVECYKTTLASEKFVCDWQCGRKKNCGRHRCSERCCPLSDSRNTVSGNWIPHFCSMPCGKKLKCGQNSCEAFCHCGHCPPCMETIFTDLTCACGRTSIPPPLPCGTPPPSCQYPYSVPQPCGHQSTHSCHFGNCPPCSVPIAKECVGGHVVLRNIPCGSKDITCIKLCGKTKRCGLHSCSRSCHPAPCDPSCGPSDPVVKGSYGKVCGAPRRDCRHTCQAFCHPTTPCPESRCEFPVTITCSCGRITATVPYDAGGSNLGFSAVNRKLMCDDECAKLVRKRVLADAFDISQPSLDALHFGENAAVSQVVSELLRRDPKWVLAVEERCKHLVLG</sequence>
<dbReference type="GO" id="GO:0008270">
    <property type="term" value="F:zinc ion binding"/>
    <property type="evidence" value="ECO:0007669"/>
    <property type="project" value="UniProtKB-KW"/>
</dbReference>
<dbReference type="Proteomes" id="UP000596660">
    <property type="component" value="Unplaced"/>
</dbReference>
<keyword evidence="7" id="KW-0805">Transcription regulation</keyword>
<dbReference type="PANTHER" id="PTHR12360">
    <property type="entry name" value="NUCLEAR TRANSCRIPTION FACTOR, X-BOX BINDING 1 NFX1"/>
    <property type="match status" value="1"/>
</dbReference>
<name>A0A803M078_CHEQI</name>
<dbReference type="GO" id="GO:0000981">
    <property type="term" value="F:DNA-binding transcription factor activity, RNA polymerase II-specific"/>
    <property type="evidence" value="ECO:0007669"/>
    <property type="project" value="TreeGrafter"/>
</dbReference>
<dbReference type="CDD" id="cd06008">
    <property type="entry name" value="NF-X1-zinc-finger"/>
    <property type="match status" value="3"/>
</dbReference>
<proteinExistence type="inferred from homology"/>
<keyword evidence="12" id="KW-1185">Reference proteome</keyword>
<feature type="domain" description="NF-X1-type" evidence="10">
    <location>
        <begin position="315"/>
        <end position="334"/>
    </location>
</feature>
<evidence type="ECO:0000259" key="10">
    <source>
        <dbReference type="SMART" id="SM00438"/>
    </source>
</evidence>
<keyword evidence="9" id="KW-0539">Nucleus</keyword>
<organism evidence="11 12">
    <name type="scientific">Chenopodium quinoa</name>
    <name type="common">Quinoa</name>
    <dbReference type="NCBI Taxonomy" id="63459"/>
    <lineage>
        <taxon>Eukaryota</taxon>
        <taxon>Viridiplantae</taxon>
        <taxon>Streptophyta</taxon>
        <taxon>Embryophyta</taxon>
        <taxon>Tracheophyta</taxon>
        <taxon>Spermatophyta</taxon>
        <taxon>Magnoliopsida</taxon>
        <taxon>eudicotyledons</taxon>
        <taxon>Gunneridae</taxon>
        <taxon>Pentapetalae</taxon>
        <taxon>Caryophyllales</taxon>
        <taxon>Chenopodiaceae</taxon>
        <taxon>Chenopodioideae</taxon>
        <taxon>Atripliceae</taxon>
        <taxon>Chenopodium</taxon>
    </lineage>
</organism>
<dbReference type="Pfam" id="PF01422">
    <property type="entry name" value="zf-NF-X1"/>
    <property type="match status" value="9"/>
</dbReference>
<evidence type="ECO:0000256" key="1">
    <source>
        <dbReference type="ARBA" id="ARBA00004123"/>
    </source>
</evidence>
<comment type="similarity">
    <text evidence="2">Belongs to the NFX1 family.</text>
</comment>
<feature type="domain" description="NF-X1-type" evidence="10">
    <location>
        <begin position="222"/>
        <end position="241"/>
    </location>
</feature>
<keyword evidence="3" id="KW-0479">Metal-binding</keyword>
<evidence type="ECO:0000256" key="3">
    <source>
        <dbReference type="ARBA" id="ARBA00022723"/>
    </source>
</evidence>
<keyword evidence="8" id="KW-0804">Transcription</keyword>
<reference evidence="11" key="2">
    <citation type="submission" date="2021-03" db="UniProtKB">
        <authorList>
            <consortium name="EnsemblPlants"/>
        </authorList>
    </citation>
    <scope>IDENTIFICATION</scope>
</reference>
<evidence type="ECO:0000256" key="9">
    <source>
        <dbReference type="ARBA" id="ARBA00023242"/>
    </source>
</evidence>
<evidence type="ECO:0000256" key="4">
    <source>
        <dbReference type="ARBA" id="ARBA00022737"/>
    </source>
</evidence>
<accession>A0A803M078</accession>
<dbReference type="Gramene" id="AUR62021129-RA">
    <property type="protein sequence ID" value="AUR62021129-RA:cds"/>
    <property type="gene ID" value="AUR62021129"/>
</dbReference>
<keyword evidence="4" id="KW-0677">Repeat</keyword>
<evidence type="ECO:0000256" key="2">
    <source>
        <dbReference type="ARBA" id="ARBA00007269"/>
    </source>
</evidence>
<evidence type="ECO:0000256" key="5">
    <source>
        <dbReference type="ARBA" id="ARBA00022771"/>
    </source>
</evidence>
<keyword evidence="5" id="KW-0863">Zinc-finger</keyword>
<dbReference type="GO" id="GO:0005634">
    <property type="term" value="C:nucleus"/>
    <property type="evidence" value="ECO:0007669"/>
    <property type="project" value="UniProtKB-SubCell"/>
</dbReference>
<evidence type="ECO:0000256" key="7">
    <source>
        <dbReference type="ARBA" id="ARBA00023015"/>
    </source>
</evidence>
<comment type="subcellular location">
    <subcellularLocation>
        <location evidence="1">Nucleus</location>
    </subcellularLocation>
</comment>
<dbReference type="OMA" id="PCGQPDP"/>
<feature type="domain" description="NF-X1-type" evidence="10">
    <location>
        <begin position="47"/>
        <end position="63"/>
    </location>
</feature>
<dbReference type="SMART" id="SM00438">
    <property type="entry name" value="ZnF_NFX"/>
    <property type="match status" value="8"/>
</dbReference>
<feature type="domain" description="NF-X1-type" evidence="10">
    <location>
        <begin position="164"/>
        <end position="183"/>
    </location>
</feature>
<feature type="domain" description="NF-X1-type" evidence="10">
    <location>
        <begin position="465"/>
        <end position="486"/>
    </location>
</feature>
<feature type="domain" description="NF-X1-type" evidence="10">
    <location>
        <begin position="100"/>
        <end position="119"/>
    </location>
</feature>
<feature type="domain" description="NF-X1-type" evidence="10">
    <location>
        <begin position="372"/>
        <end position="390"/>
    </location>
</feature>
<evidence type="ECO:0000256" key="8">
    <source>
        <dbReference type="ARBA" id="ARBA00023163"/>
    </source>
</evidence>
<dbReference type="GO" id="GO:0000977">
    <property type="term" value="F:RNA polymerase II transcription regulatory region sequence-specific DNA binding"/>
    <property type="evidence" value="ECO:0007669"/>
    <property type="project" value="TreeGrafter"/>
</dbReference>
<dbReference type="InterPro" id="IPR034078">
    <property type="entry name" value="NFX1_fam"/>
</dbReference>
<evidence type="ECO:0000313" key="11">
    <source>
        <dbReference type="EnsemblPlants" id="AUR62021129-RA:cds"/>
    </source>
</evidence>
<evidence type="ECO:0000256" key="6">
    <source>
        <dbReference type="ARBA" id="ARBA00022833"/>
    </source>
</evidence>
<feature type="domain" description="NF-X1-type" evidence="10">
    <location>
        <begin position="425"/>
        <end position="445"/>
    </location>
</feature>
<evidence type="ECO:0000313" key="12">
    <source>
        <dbReference type="Proteomes" id="UP000596660"/>
    </source>
</evidence>
<dbReference type="EnsemblPlants" id="AUR62021129-RA">
    <property type="protein sequence ID" value="AUR62021129-RA:cds"/>
    <property type="gene ID" value="AUR62021129"/>
</dbReference>
<reference evidence="11" key="1">
    <citation type="journal article" date="2017" name="Nature">
        <title>The genome of Chenopodium quinoa.</title>
        <authorList>
            <person name="Jarvis D.E."/>
            <person name="Ho Y.S."/>
            <person name="Lightfoot D.J."/>
            <person name="Schmoeckel S.M."/>
            <person name="Li B."/>
            <person name="Borm T.J.A."/>
            <person name="Ohyanagi H."/>
            <person name="Mineta K."/>
            <person name="Michell C.T."/>
            <person name="Saber N."/>
            <person name="Kharbatia N.M."/>
            <person name="Rupper R.R."/>
            <person name="Sharp A.R."/>
            <person name="Dally N."/>
            <person name="Boughton B.A."/>
            <person name="Woo Y.H."/>
            <person name="Gao G."/>
            <person name="Schijlen E.G.W.M."/>
            <person name="Guo X."/>
            <person name="Momin A.A."/>
            <person name="Negrao S."/>
            <person name="Al-Babili S."/>
            <person name="Gehring C."/>
            <person name="Roessner U."/>
            <person name="Jung C."/>
            <person name="Murphy K."/>
            <person name="Arold S.T."/>
            <person name="Gojobori T."/>
            <person name="van der Linden C.G."/>
            <person name="van Loo E.N."/>
            <person name="Jellen E.N."/>
            <person name="Maughan P.J."/>
            <person name="Tester M."/>
        </authorList>
    </citation>
    <scope>NUCLEOTIDE SEQUENCE [LARGE SCALE GENOMIC DNA]</scope>
    <source>
        <strain evidence="11">cv. PI 614886</strain>
    </source>
</reference>
<protein>
    <recommendedName>
        <fullName evidence="10">NF-X1-type domain-containing protein</fullName>
    </recommendedName>
</protein>
<dbReference type="AlphaFoldDB" id="A0A803M078"/>
<dbReference type="InterPro" id="IPR000967">
    <property type="entry name" value="Znf_NFX1"/>
</dbReference>
<keyword evidence="6" id="KW-0862">Zinc</keyword>
<dbReference type="PANTHER" id="PTHR12360:SF12">
    <property type="entry name" value="TRANSCRIPTIONAL REPRESSOR NF-X1"/>
    <property type="match status" value="1"/>
</dbReference>